<evidence type="ECO:0000313" key="1">
    <source>
        <dbReference type="Proteomes" id="UP000095287"/>
    </source>
</evidence>
<sequence length="83" mass="9074">MCRTTAPEVRPKDFKVVAAPKVDLRKSEKRVDLGGCSRRKIGTHDDVAVVGLLTQRTINGEQWKTLDALDTTIALKTLKSPAG</sequence>
<keyword evidence="1" id="KW-1185">Reference proteome</keyword>
<organism evidence="1 2">
    <name type="scientific">Steinernema glaseri</name>
    <dbReference type="NCBI Taxonomy" id="37863"/>
    <lineage>
        <taxon>Eukaryota</taxon>
        <taxon>Metazoa</taxon>
        <taxon>Ecdysozoa</taxon>
        <taxon>Nematoda</taxon>
        <taxon>Chromadorea</taxon>
        <taxon>Rhabditida</taxon>
        <taxon>Tylenchina</taxon>
        <taxon>Panagrolaimomorpha</taxon>
        <taxon>Strongyloidoidea</taxon>
        <taxon>Steinernematidae</taxon>
        <taxon>Steinernema</taxon>
    </lineage>
</organism>
<evidence type="ECO:0000313" key="2">
    <source>
        <dbReference type="WBParaSite" id="L893_g21257.t1"/>
    </source>
</evidence>
<protein>
    <submittedName>
        <fullName evidence="2">Integrase</fullName>
    </submittedName>
</protein>
<dbReference type="AlphaFoldDB" id="A0A1I7YZH7"/>
<proteinExistence type="predicted"/>
<dbReference type="Proteomes" id="UP000095287">
    <property type="component" value="Unplaced"/>
</dbReference>
<accession>A0A1I7YZH7</accession>
<reference evidence="2" key="1">
    <citation type="submission" date="2016-11" db="UniProtKB">
        <authorList>
            <consortium name="WormBaseParasite"/>
        </authorList>
    </citation>
    <scope>IDENTIFICATION</scope>
</reference>
<name>A0A1I7YZH7_9BILA</name>
<dbReference type="WBParaSite" id="L893_g21257.t1">
    <property type="protein sequence ID" value="L893_g21257.t1"/>
    <property type="gene ID" value="L893_g21257"/>
</dbReference>